<keyword evidence="1" id="KW-1133">Transmembrane helix</keyword>
<keyword evidence="1" id="KW-0812">Transmembrane</keyword>
<evidence type="ECO:0000313" key="3">
    <source>
        <dbReference type="Proteomes" id="UP001204643"/>
    </source>
</evidence>
<protein>
    <submittedName>
        <fullName evidence="2">Uncharacterized protein</fullName>
    </submittedName>
</protein>
<sequence length="100" mass="11012">MEKSPYNNEEKAGILASTKMLNDEDLSSNVYSSNTWERCWQDALGIGQSFWNQLKKYIKAEDYWGAAGLLALSGYAFSVPVLFAFALTCGPAPASFSSNK</sequence>
<feature type="transmembrane region" description="Helical" evidence="1">
    <location>
        <begin position="63"/>
        <end position="87"/>
    </location>
</feature>
<proteinExistence type="predicted"/>
<dbReference type="Proteomes" id="UP001204643">
    <property type="component" value="Unassembled WGS sequence"/>
</dbReference>
<comment type="caution">
    <text evidence="2">The sequence shown here is derived from an EMBL/GenBank/DDBJ whole genome shotgun (WGS) entry which is preliminary data.</text>
</comment>
<name>A0AAW5KWG1_BACCE</name>
<dbReference type="EMBL" id="JANHEB010000011">
    <property type="protein sequence ID" value="MCQ6285297.1"/>
    <property type="molecule type" value="Genomic_DNA"/>
</dbReference>
<organism evidence="2 3">
    <name type="scientific">Bacillus cereus</name>
    <dbReference type="NCBI Taxonomy" id="1396"/>
    <lineage>
        <taxon>Bacteria</taxon>
        <taxon>Bacillati</taxon>
        <taxon>Bacillota</taxon>
        <taxon>Bacilli</taxon>
        <taxon>Bacillales</taxon>
        <taxon>Bacillaceae</taxon>
        <taxon>Bacillus</taxon>
        <taxon>Bacillus cereus group</taxon>
    </lineage>
</organism>
<evidence type="ECO:0000313" key="2">
    <source>
        <dbReference type="EMBL" id="MCQ6285297.1"/>
    </source>
</evidence>
<accession>A0AAW5KWG1</accession>
<reference evidence="2" key="1">
    <citation type="submission" date="2022-07" db="EMBL/GenBank/DDBJ databases">
        <title>Identification and characterization of Bacillus thuringiensis and other Bacillus cereus group isolates from spinach by whole genome sequencing.</title>
        <authorList>
            <person name="Zao X."/>
            <person name="Zervas A."/>
            <person name="Hendriks M."/>
            <person name="Rajkovic A."/>
            <person name="Van Overbeek L."/>
            <person name="Hendriksen N.B."/>
            <person name="Uyttendaele M."/>
        </authorList>
    </citation>
    <scope>NUCLEOTIDE SEQUENCE</scope>
    <source>
        <strain evidence="2">781001F-1</strain>
    </source>
</reference>
<evidence type="ECO:0000256" key="1">
    <source>
        <dbReference type="SAM" id="Phobius"/>
    </source>
</evidence>
<dbReference type="RefSeq" id="WP_240517826.1">
    <property type="nucleotide sequence ID" value="NZ_JAEHCB010000021.1"/>
</dbReference>
<gene>
    <name evidence="2" type="ORF">NPM19_11540</name>
</gene>
<keyword evidence="1" id="KW-0472">Membrane</keyword>
<dbReference type="AlphaFoldDB" id="A0AAW5KWG1"/>